<dbReference type="Pfam" id="PF00512">
    <property type="entry name" value="HisKA"/>
    <property type="match status" value="1"/>
</dbReference>
<dbReference type="Gene3D" id="1.10.8.500">
    <property type="entry name" value="HAMP domain in histidine kinase"/>
    <property type="match status" value="1"/>
</dbReference>
<dbReference type="InterPro" id="IPR035965">
    <property type="entry name" value="PAS-like_dom_sf"/>
</dbReference>
<dbReference type="PROSITE" id="PS50112">
    <property type="entry name" value="PAS"/>
    <property type="match status" value="1"/>
</dbReference>
<dbReference type="InterPro" id="IPR036890">
    <property type="entry name" value="HATPase_C_sf"/>
</dbReference>
<dbReference type="SUPFAM" id="SSF55874">
    <property type="entry name" value="ATPase domain of HSP90 chaperone/DNA topoisomerase II/histidine kinase"/>
    <property type="match status" value="1"/>
</dbReference>
<evidence type="ECO:0000256" key="6">
    <source>
        <dbReference type="ARBA" id="ARBA00022777"/>
    </source>
</evidence>
<dbReference type="InterPro" id="IPR036097">
    <property type="entry name" value="HisK_dim/P_sf"/>
</dbReference>
<keyword evidence="9" id="KW-0812">Transmembrane</keyword>
<dbReference type="Pfam" id="PF13188">
    <property type="entry name" value="PAS_8"/>
    <property type="match status" value="1"/>
</dbReference>
<dbReference type="AlphaFoldDB" id="A0A432ATR8"/>
<dbReference type="PROSITE" id="PS50109">
    <property type="entry name" value="HIS_KIN"/>
    <property type="match status" value="1"/>
</dbReference>
<dbReference type="Gene3D" id="3.30.450.20">
    <property type="entry name" value="PAS domain"/>
    <property type="match status" value="1"/>
</dbReference>
<feature type="domain" description="Histidine kinase" evidence="10">
    <location>
        <begin position="370"/>
        <end position="589"/>
    </location>
</feature>
<feature type="domain" description="PAS" evidence="11">
    <location>
        <begin position="246"/>
        <end position="328"/>
    </location>
</feature>
<dbReference type="GO" id="GO:0016036">
    <property type="term" value="P:cellular response to phosphate starvation"/>
    <property type="evidence" value="ECO:0007669"/>
    <property type="project" value="TreeGrafter"/>
</dbReference>
<dbReference type="InterPro" id="IPR003594">
    <property type="entry name" value="HATPase_dom"/>
</dbReference>
<dbReference type="Pfam" id="PF02518">
    <property type="entry name" value="HATPase_c"/>
    <property type="match status" value="1"/>
</dbReference>
<dbReference type="Proteomes" id="UP000279908">
    <property type="component" value="Unassembled WGS sequence"/>
</dbReference>
<evidence type="ECO:0000313" key="13">
    <source>
        <dbReference type="EMBL" id="RTY37571.1"/>
    </source>
</evidence>
<dbReference type="SMART" id="SM00387">
    <property type="entry name" value="HATPase_c"/>
    <property type="match status" value="1"/>
</dbReference>
<dbReference type="SMART" id="SM00304">
    <property type="entry name" value="HAMP"/>
    <property type="match status" value="1"/>
</dbReference>
<dbReference type="InterPro" id="IPR005467">
    <property type="entry name" value="His_kinase_dom"/>
</dbReference>
<keyword evidence="5" id="KW-0808">Transferase</keyword>
<dbReference type="Pfam" id="PF00672">
    <property type="entry name" value="HAMP"/>
    <property type="match status" value="1"/>
</dbReference>
<dbReference type="PANTHER" id="PTHR45453">
    <property type="entry name" value="PHOSPHATE REGULON SENSOR PROTEIN PHOR"/>
    <property type="match status" value="1"/>
</dbReference>
<dbReference type="PROSITE" id="PS50885">
    <property type="entry name" value="HAMP"/>
    <property type="match status" value="1"/>
</dbReference>
<dbReference type="SMART" id="SM00091">
    <property type="entry name" value="PAS"/>
    <property type="match status" value="1"/>
</dbReference>
<dbReference type="NCBIfam" id="TIGR00229">
    <property type="entry name" value="sensory_box"/>
    <property type="match status" value="1"/>
</dbReference>
<dbReference type="GO" id="GO:0004721">
    <property type="term" value="F:phosphoprotein phosphatase activity"/>
    <property type="evidence" value="ECO:0007669"/>
    <property type="project" value="TreeGrafter"/>
</dbReference>
<dbReference type="EC" id="2.7.13.3" evidence="3"/>
<dbReference type="PANTHER" id="PTHR45453:SF1">
    <property type="entry name" value="PHOSPHATE REGULON SENSOR PROTEIN PHOR"/>
    <property type="match status" value="1"/>
</dbReference>
<name>A0A432ATR8_CHLPH</name>
<dbReference type="PRINTS" id="PR00344">
    <property type="entry name" value="BCTRLSENSOR"/>
</dbReference>
<evidence type="ECO:0000256" key="1">
    <source>
        <dbReference type="ARBA" id="ARBA00000085"/>
    </source>
</evidence>
<gene>
    <name evidence="13" type="ORF">EKD02_06985</name>
</gene>
<evidence type="ECO:0000259" key="12">
    <source>
        <dbReference type="PROSITE" id="PS50885"/>
    </source>
</evidence>
<dbReference type="InterPro" id="IPR000014">
    <property type="entry name" value="PAS"/>
</dbReference>
<dbReference type="CDD" id="cd06225">
    <property type="entry name" value="HAMP"/>
    <property type="match status" value="1"/>
</dbReference>
<dbReference type="Gene3D" id="1.10.287.130">
    <property type="match status" value="1"/>
</dbReference>
<dbReference type="InterPro" id="IPR003661">
    <property type="entry name" value="HisK_dim/P_dom"/>
</dbReference>
<evidence type="ECO:0000259" key="11">
    <source>
        <dbReference type="PROSITE" id="PS50112"/>
    </source>
</evidence>
<dbReference type="InterPro" id="IPR004358">
    <property type="entry name" value="Sig_transdc_His_kin-like_C"/>
</dbReference>
<dbReference type="GO" id="GO:0000155">
    <property type="term" value="F:phosphorelay sensor kinase activity"/>
    <property type="evidence" value="ECO:0007669"/>
    <property type="project" value="InterPro"/>
</dbReference>
<dbReference type="SUPFAM" id="SSF47384">
    <property type="entry name" value="Homodimeric domain of signal transducing histidine kinase"/>
    <property type="match status" value="1"/>
</dbReference>
<proteinExistence type="predicted"/>
<organism evidence="13 14">
    <name type="scientific">Chlorobium phaeovibrioides</name>
    <dbReference type="NCBI Taxonomy" id="1094"/>
    <lineage>
        <taxon>Bacteria</taxon>
        <taxon>Pseudomonadati</taxon>
        <taxon>Chlorobiota</taxon>
        <taxon>Chlorobiia</taxon>
        <taxon>Chlorobiales</taxon>
        <taxon>Chlorobiaceae</taxon>
        <taxon>Chlorobium/Pelodictyon group</taxon>
        <taxon>Chlorobium</taxon>
    </lineage>
</organism>
<keyword evidence="7" id="KW-0902">Two-component regulatory system</keyword>
<dbReference type="InterPro" id="IPR050351">
    <property type="entry name" value="BphY/WalK/GraS-like"/>
</dbReference>
<sequence length="597" mass="66601">MQSRVSFRLGAVFGLIVFLTVLASYLSLGHQLQLLLMKSITHELRRELMLNRELLETSMGRKAFLQDPDGWADRIGGILEVRVTVIAPDGRVTGDSYIERNRLSSVENHADRPEVKAALSASFGENSRYSQTVKEQMLYMAVPLGSPQPFAVLRFAKPLYDISVFEAGVRKGIEQGLFFALLFSLGVGVVSAYLISRPLKRIADTALRRTHGDFSGSIPTNRGDEIGLLARACNYMSEEIKKKRRSEEWYRAVFSGIREAILVTDAAGDIILVNPSASRLFRLEGAMFQSRSTALVSDEGLRVLLDRVHGSKKAIVKDEMLVTTLKGKRILQISSMPVMREGVFDGTVFVLNDITRLRNLERIRRDFVSSVSHELRTPLTSIRGYTETLLDGAMHDAEHTEAFLRIIHQESEQLTALVNDVLDLSKIESGRIEYSFAPVSLTEVVRRSMSTLAPQFAKKDVKLDVSIPADLPLVKGDASYLEIVVRNLLDNAVKYVDEHNGRIRLSAAKGDGFVRLEVEDNGIGIAQKDLDRIFERFYRVDKARSRQLGGTGLGLSIVKHIVLAHKGDIKVRSRLNRGTAFTLTLPVADQHPLDNKT</sequence>
<dbReference type="Gene3D" id="3.30.565.10">
    <property type="entry name" value="Histidine kinase-like ATPase, C-terminal domain"/>
    <property type="match status" value="1"/>
</dbReference>
<evidence type="ECO:0000256" key="8">
    <source>
        <dbReference type="ARBA" id="ARBA00023136"/>
    </source>
</evidence>
<keyword evidence="9" id="KW-1133">Transmembrane helix</keyword>
<comment type="subcellular location">
    <subcellularLocation>
        <location evidence="2">Membrane</location>
    </subcellularLocation>
</comment>
<evidence type="ECO:0000256" key="5">
    <source>
        <dbReference type="ARBA" id="ARBA00022679"/>
    </source>
</evidence>
<comment type="caution">
    <text evidence="13">The sequence shown here is derived from an EMBL/GenBank/DDBJ whole genome shotgun (WGS) entry which is preliminary data.</text>
</comment>
<dbReference type="CDD" id="cd00082">
    <property type="entry name" value="HisKA"/>
    <property type="match status" value="1"/>
</dbReference>
<feature type="domain" description="HAMP" evidence="12">
    <location>
        <begin position="193"/>
        <end position="245"/>
    </location>
</feature>
<dbReference type="SUPFAM" id="SSF55785">
    <property type="entry name" value="PYP-like sensor domain (PAS domain)"/>
    <property type="match status" value="1"/>
</dbReference>
<reference evidence="13 14" key="1">
    <citation type="submission" date="2018-12" db="EMBL/GenBank/DDBJ databases">
        <authorList>
            <person name="Lunina O.N."/>
            <person name="Grouzdev D.S."/>
            <person name="Gorlenko V.M."/>
            <person name="Savvichev A.S."/>
        </authorList>
    </citation>
    <scope>NUCLEOTIDE SEQUENCE [LARGE SCALE GENOMIC DNA]</scope>
    <source>
        <strain evidence="13 14">BrKhr-17</strain>
    </source>
</reference>
<dbReference type="RefSeq" id="WP_126384694.1">
    <property type="nucleotide sequence ID" value="NZ_RXYK01000009.1"/>
</dbReference>
<dbReference type="FunFam" id="3.30.565.10:FF:000006">
    <property type="entry name" value="Sensor histidine kinase WalK"/>
    <property type="match status" value="1"/>
</dbReference>
<accession>A0A432ATR8</accession>
<dbReference type="SUPFAM" id="SSF158472">
    <property type="entry name" value="HAMP domain-like"/>
    <property type="match status" value="1"/>
</dbReference>
<dbReference type="CDD" id="cd00075">
    <property type="entry name" value="HATPase"/>
    <property type="match status" value="1"/>
</dbReference>
<evidence type="ECO:0000313" key="14">
    <source>
        <dbReference type="Proteomes" id="UP000279908"/>
    </source>
</evidence>
<evidence type="ECO:0000259" key="10">
    <source>
        <dbReference type="PROSITE" id="PS50109"/>
    </source>
</evidence>
<keyword evidence="4" id="KW-0597">Phosphoprotein</keyword>
<evidence type="ECO:0000256" key="9">
    <source>
        <dbReference type="SAM" id="Phobius"/>
    </source>
</evidence>
<feature type="transmembrane region" description="Helical" evidence="9">
    <location>
        <begin position="6"/>
        <end position="28"/>
    </location>
</feature>
<dbReference type="InterPro" id="IPR003660">
    <property type="entry name" value="HAMP_dom"/>
</dbReference>
<dbReference type="GO" id="GO:0005886">
    <property type="term" value="C:plasma membrane"/>
    <property type="evidence" value="ECO:0007669"/>
    <property type="project" value="TreeGrafter"/>
</dbReference>
<protein>
    <recommendedName>
        <fullName evidence="3">histidine kinase</fullName>
        <ecNumber evidence="3">2.7.13.3</ecNumber>
    </recommendedName>
</protein>
<dbReference type="SMART" id="SM00388">
    <property type="entry name" value="HisKA"/>
    <property type="match status" value="1"/>
</dbReference>
<evidence type="ECO:0000256" key="3">
    <source>
        <dbReference type="ARBA" id="ARBA00012438"/>
    </source>
</evidence>
<keyword evidence="8 9" id="KW-0472">Membrane</keyword>
<dbReference type="FunFam" id="1.10.287.130:FF:000001">
    <property type="entry name" value="Two-component sensor histidine kinase"/>
    <property type="match status" value="1"/>
</dbReference>
<evidence type="ECO:0000256" key="7">
    <source>
        <dbReference type="ARBA" id="ARBA00023012"/>
    </source>
</evidence>
<evidence type="ECO:0000256" key="4">
    <source>
        <dbReference type="ARBA" id="ARBA00022553"/>
    </source>
</evidence>
<dbReference type="EMBL" id="RXYK01000009">
    <property type="protein sequence ID" value="RTY37571.1"/>
    <property type="molecule type" value="Genomic_DNA"/>
</dbReference>
<evidence type="ECO:0000256" key="2">
    <source>
        <dbReference type="ARBA" id="ARBA00004370"/>
    </source>
</evidence>
<comment type="catalytic activity">
    <reaction evidence="1">
        <text>ATP + protein L-histidine = ADP + protein N-phospho-L-histidine.</text>
        <dbReference type="EC" id="2.7.13.3"/>
    </reaction>
</comment>
<keyword evidence="6 13" id="KW-0418">Kinase</keyword>